<gene>
    <name evidence="11" type="ORF">WG929_09810</name>
</gene>
<comment type="similarity">
    <text evidence="3 10">Belongs to the FliL family.</text>
</comment>
<evidence type="ECO:0000256" key="1">
    <source>
        <dbReference type="ARBA" id="ARBA00002254"/>
    </source>
</evidence>
<keyword evidence="10" id="KW-0997">Cell inner membrane</keyword>
<comment type="caution">
    <text evidence="11">The sequence shown here is derived from an EMBL/GenBank/DDBJ whole genome shotgun (WGS) entry which is preliminary data.</text>
</comment>
<keyword evidence="11" id="KW-0969">Cilium</keyword>
<evidence type="ECO:0000256" key="8">
    <source>
        <dbReference type="ARBA" id="ARBA00022989"/>
    </source>
</evidence>
<keyword evidence="11" id="KW-0966">Cell projection</keyword>
<dbReference type="EMBL" id="JBBKTX010000010">
    <property type="protein sequence ID" value="MFK4752700.1"/>
    <property type="molecule type" value="Genomic_DNA"/>
</dbReference>
<comment type="function">
    <text evidence="1 10">Controls the rotational direction of flagella during chemotaxis.</text>
</comment>
<evidence type="ECO:0000313" key="11">
    <source>
        <dbReference type="EMBL" id="MFK4752700.1"/>
    </source>
</evidence>
<evidence type="ECO:0000256" key="5">
    <source>
        <dbReference type="ARBA" id="ARBA00022500"/>
    </source>
</evidence>
<evidence type="ECO:0000256" key="10">
    <source>
        <dbReference type="RuleBase" id="RU364125"/>
    </source>
</evidence>
<evidence type="ECO:0000256" key="6">
    <source>
        <dbReference type="ARBA" id="ARBA00022692"/>
    </source>
</evidence>
<keyword evidence="12" id="KW-1185">Reference proteome</keyword>
<dbReference type="Proteomes" id="UP001620597">
    <property type="component" value="Unassembled WGS sequence"/>
</dbReference>
<reference evidence="11 12" key="1">
    <citation type="submission" date="2024-03" db="EMBL/GenBank/DDBJ databases">
        <title>High-quality draft genome sequence of Oceanobacter sp. wDCs-4.</title>
        <authorList>
            <person name="Dong C."/>
        </authorList>
    </citation>
    <scope>NUCLEOTIDE SEQUENCE [LARGE SCALE GENOMIC DNA]</scope>
    <source>
        <strain evidence="12">wDCs-4</strain>
    </source>
</reference>
<keyword evidence="11" id="KW-0282">Flagellum</keyword>
<dbReference type="PANTHER" id="PTHR35091:SF2">
    <property type="entry name" value="FLAGELLAR PROTEIN FLIL"/>
    <property type="match status" value="1"/>
</dbReference>
<dbReference type="RefSeq" id="WP_416205897.1">
    <property type="nucleotide sequence ID" value="NZ_JBBKTX010000010.1"/>
</dbReference>
<evidence type="ECO:0000256" key="7">
    <source>
        <dbReference type="ARBA" id="ARBA00022779"/>
    </source>
</evidence>
<comment type="subcellular location">
    <subcellularLocation>
        <location evidence="10">Cell inner membrane</location>
    </subcellularLocation>
    <subcellularLocation>
        <location evidence="2">Cell membrane</location>
        <topology evidence="2">Single-pass membrane protein</topology>
    </subcellularLocation>
</comment>
<feature type="transmembrane region" description="Helical" evidence="10">
    <location>
        <begin position="23"/>
        <end position="45"/>
    </location>
</feature>
<evidence type="ECO:0000256" key="4">
    <source>
        <dbReference type="ARBA" id="ARBA00022475"/>
    </source>
</evidence>
<name>A0ABW8NID3_9GAMM</name>
<evidence type="ECO:0000256" key="2">
    <source>
        <dbReference type="ARBA" id="ARBA00004162"/>
    </source>
</evidence>
<evidence type="ECO:0000256" key="9">
    <source>
        <dbReference type="ARBA" id="ARBA00023136"/>
    </source>
</evidence>
<proteinExistence type="inferred from homology"/>
<evidence type="ECO:0000256" key="3">
    <source>
        <dbReference type="ARBA" id="ARBA00008281"/>
    </source>
</evidence>
<evidence type="ECO:0000313" key="12">
    <source>
        <dbReference type="Proteomes" id="UP001620597"/>
    </source>
</evidence>
<dbReference type="InterPro" id="IPR005503">
    <property type="entry name" value="FliL"/>
</dbReference>
<keyword evidence="6 10" id="KW-0812">Transmembrane</keyword>
<dbReference type="Pfam" id="PF03748">
    <property type="entry name" value="FliL"/>
    <property type="match status" value="1"/>
</dbReference>
<sequence>MATEQDLKIDEGAEAKPKSKLKLILFIVLALLLLGGGGAAAYWFLLAGTDAAMIEGEAVVEEEVVEEPPVPAQYIMLKPEFVVSYQVGPRQRFLQVSIEVMSRKQTAIDALTLNEPMVRNEILRVLGEQEFAQLRTDEGRKALQANLHERVSQLLKREAFIEPDDIEAVLFTNFVMQ</sequence>
<keyword evidence="4" id="KW-1003">Cell membrane</keyword>
<keyword evidence="5 10" id="KW-0145">Chemotaxis</keyword>
<keyword evidence="7 10" id="KW-0283">Flagellar rotation</keyword>
<dbReference type="PANTHER" id="PTHR35091">
    <property type="entry name" value="FLAGELLAR PROTEIN FLIL"/>
    <property type="match status" value="1"/>
</dbReference>
<accession>A0ABW8NID3</accession>
<keyword evidence="9 10" id="KW-0472">Membrane</keyword>
<protein>
    <recommendedName>
        <fullName evidence="10">Flagellar protein FliL</fullName>
    </recommendedName>
</protein>
<keyword evidence="8 10" id="KW-1133">Transmembrane helix</keyword>
<organism evidence="11 12">
    <name type="scientific">Oceanobacter antarcticus</name>
    <dbReference type="NCBI Taxonomy" id="3133425"/>
    <lineage>
        <taxon>Bacteria</taxon>
        <taxon>Pseudomonadati</taxon>
        <taxon>Pseudomonadota</taxon>
        <taxon>Gammaproteobacteria</taxon>
        <taxon>Oceanospirillales</taxon>
        <taxon>Oceanospirillaceae</taxon>
        <taxon>Oceanobacter</taxon>
    </lineage>
</organism>